<keyword evidence="4" id="KW-1185">Reference proteome</keyword>
<dbReference type="PANTHER" id="PTHR33112:SF12">
    <property type="entry name" value="HETEROKARYON INCOMPATIBILITY DOMAIN-CONTAINING PROTEIN"/>
    <property type="match status" value="1"/>
</dbReference>
<dbReference type="EMBL" id="JAVRRT010000007">
    <property type="protein sequence ID" value="KAK5170438.1"/>
    <property type="molecule type" value="Genomic_DNA"/>
</dbReference>
<gene>
    <name evidence="3" type="ORF">LTR77_005026</name>
</gene>
<feature type="region of interest" description="Disordered" evidence="1">
    <location>
        <begin position="60"/>
        <end position="107"/>
    </location>
</feature>
<dbReference type="Pfam" id="PF06985">
    <property type="entry name" value="HET"/>
    <property type="match status" value="1"/>
</dbReference>
<comment type="caution">
    <text evidence="3">The sequence shown here is derived from an EMBL/GenBank/DDBJ whole genome shotgun (WGS) entry which is preliminary data.</text>
</comment>
<dbReference type="GeneID" id="89926370"/>
<organism evidence="3 4">
    <name type="scientific">Saxophila tyrrhenica</name>
    <dbReference type="NCBI Taxonomy" id="1690608"/>
    <lineage>
        <taxon>Eukaryota</taxon>
        <taxon>Fungi</taxon>
        <taxon>Dikarya</taxon>
        <taxon>Ascomycota</taxon>
        <taxon>Pezizomycotina</taxon>
        <taxon>Dothideomycetes</taxon>
        <taxon>Dothideomycetidae</taxon>
        <taxon>Mycosphaerellales</taxon>
        <taxon>Extremaceae</taxon>
        <taxon>Saxophila</taxon>
    </lineage>
</organism>
<evidence type="ECO:0000313" key="4">
    <source>
        <dbReference type="Proteomes" id="UP001337655"/>
    </source>
</evidence>
<protein>
    <recommendedName>
        <fullName evidence="2">Heterokaryon incompatibility domain-containing protein</fullName>
    </recommendedName>
</protein>
<dbReference type="PANTHER" id="PTHR33112">
    <property type="entry name" value="DOMAIN PROTEIN, PUTATIVE-RELATED"/>
    <property type="match status" value="1"/>
</dbReference>
<accession>A0AAV9PF45</accession>
<name>A0AAV9PF45_9PEZI</name>
<evidence type="ECO:0000259" key="2">
    <source>
        <dbReference type="Pfam" id="PF06985"/>
    </source>
</evidence>
<dbReference type="InterPro" id="IPR010730">
    <property type="entry name" value="HET"/>
</dbReference>
<dbReference type="RefSeq" id="XP_064659636.1">
    <property type="nucleotide sequence ID" value="XM_064802275.1"/>
</dbReference>
<evidence type="ECO:0000256" key="1">
    <source>
        <dbReference type="SAM" id="MobiDB-lite"/>
    </source>
</evidence>
<dbReference type="Proteomes" id="UP001337655">
    <property type="component" value="Unassembled WGS sequence"/>
</dbReference>
<sequence length="894" mass="103125">MFVDEVDALLQSGIQQRPVGVQTQSDLSEDHLTETAGQLRSISALVHRAATDEYDFTQPRLEARPPITNASSTTNDQPRNPVLAKRKSETAQLSSNSERIRKGPRQKPSLRDVVKRWILIDRVRRLWPEGQRDGVPQPLCEICQTLDLDVHSFAISSKHVKRLRSGRTMGTLRQIWGRSVKCPLCRLFVKSRWTGILNLEAVCDVKWLLDGRKKVMTAEGDELMINLTRRLSVVWLDDFDNEAHIVLVYPNLTFGPQPLFLGRLLTSIEVPSAHLVKEWYQLCKSRHPDCNVSTSSSLRNLQLESYFGVIDLECMKLSALPDVDIEYAALSYTWGLSSSDVTRFYTTIGNVETLKKTNGIREIEHRLPNTIRDTIHLVKELGIRYLWVDSLCILWDNDEIRRLNSDHMDTIYGHAALTICAADGGDADCGLVALHPTESRYQPRTEQHVEKVKDDLRLMLVYPYEHYISRSSWNMRAWTFQERLLSKRCVVFVDGRVYFECRSTMFSEQIFGESPESAWYLDLLNGSLQQYKKLSDQPVEVYTETVKLYTSRELTVEDDILAAFNGIGKEICGKLNGEQVFGLPSSHFDYALLWQPDRSPERRATKGRLSFPSWSWCGWKDARMVYSRDFVEDISGNVNEWLLSHTWIIWYIRDGQGNLRLVWDPALHEHKATSVAGRWRGYRCQDSPLQDYDARSDLDTYLRPVEDRMKQRASNEFKKTIPKYPFGVRMVPPGKPSISVDHRFDRLGDQRFLQFWTWSARFHLEADGDIDEDSEELIRFSILDSNYSHVGSILLDRSWIGKADSGQGHDFIAISESKSFSEDEMGEWNFVEPVQQSKARWYVYNVLLLEGDDEIKSVSRRAGLGKIYKNGFDTAMPIFDDDRKRKEWKEIILG</sequence>
<feature type="domain" description="Heterokaryon incompatibility" evidence="2">
    <location>
        <begin position="327"/>
        <end position="482"/>
    </location>
</feature>
<reference evidence="3 4" key="1">
    <citation type="submission" date="2023-08" db="EMBL/GenBank/DDBJ databases">
        <title>Black Yeasts Isolated from many extreme environments.</title>
        <authorList>
            <person name="Coleine C."/>
            <person name="Stajich J.E."/>
            <person name="Selbmann L."/>
        </authorList>
    </citation>
    <scope>NUCLEOTIDE SEQUENCE [LARGE SCALE GENOMIC DNA]</scope>
    <source>
        <strain evidence="3 4">CCFEE 5935</strain>
    </source>
</reference>
<feature type="compositionally biased region" description="Polar residues" evidence="1">
    <location>
        <begin position="68"/>
        <end position="78"/>
    </location>
</feature>
<proteinExistence type="predicted"/>
<evidence type="ECO:0000313" key="3">
    <source>
        <dbReference type="EMBL" id="KAK5170438.1"/>
    </source>
</evidence>
<dbReference type="AlphaFoldDB" id="A0AAV9PF45"/>